<dbReference type="InterPro" id="IPR050817">
    <property type="entry name" value="DjlA_DnaK_co-chaperone"/>
</dbReference>
<dbReference type="PRINTS" id="PR00625">
    <property type="entry name" value="JDOMAIN"/>
</dbReference>
<dbReference type="SUPFAM" id="SSF46565">
    <property type="entry name" value="Chaperone J-domain"/>
    <property type="match status" value="1"/>
</dbReference>
<name>A0A4D7AZN0_9HYPH</name>
<dbReference type="Pfam" id="PF00226">
    <property type="entry name" value="DnaJ"/>
    <property type="match status" value="1"/>
</dbReference>
<feature type="domain" description="J" evidence="1">
    <location>
        <begin position="177"/>
        <end position="241"/>
    </location>
</feature>
<reference evidence="2 3" key="1">
    <citation type="submission" date="2019-04" db="EMBL/GenBank/DDBJ databases">
        <title>Phreatobacter aquaticus sp. nov.</title>
        <authorList>
            <person name="Choi A."/>
        </authorList>
    </citation>
    <scope>NUCLEOTIDE SEQUENCE [LARGE SCALE GENOMIC DNA]</scope>
    <source>
        <strain evidence="2 3">KCTC 52518</strain>
    </source>
</reference>
<dbReference type="Pfam" id="PF05099">
    <property type="entry name" value="TerB"/>
    <property type="match status" value="1"/>
</dbReference>
<dbReference type="AlphaFoldDB" id="A0A4D7AZN0"/>
<dbReference type="OrthoDB" id="9782583at2"/>
<evidence type="ECO:0000313" key="2">
    <source>
        <dbReference type="EMBL" id="QCI65811.1"/>
    </source>
</evidence>
<accession>A0A4D7AZN0</accession>
<protein>
    <submittedName>
        <fullName evidence="2">Molecular chaperone DjiA</fullName>
    </submittedName>
</protein>
<dbReference type="InterPro" id="IPR007791">
    <property type="entry name" value="DjlA_N"/>
</dbReference>
<sequence>MTIWGKLGGAAAGFALGGPIGALAGTLAGHFLVDEGLLAPDARPPRETVAFTVGLVALAAKMAKADGVITCNEVDAFRRLVKIAPEDEPRVVALFDLAKQSVAGFDAYARQLRDLLKDEPKTLEDLLDGLFGIATADGAVHEAELAYLAEVASIFGLSEAEFECVKSRHVVIGGGADPYRVLGIAPDVSNETIKTTWRALVTEYHPDKLMARGVPAEMIALATAKIAAINAAYSTLRKARGFA</sequence>
<dbReference type="Proteomes" id="UP000298781">
    <property type="component" value="Chromosome"/>
</dbReference>
<dbReference type="RefSeq" id="WP_136961257.1">
    <property type="nucleotide sequence ID" value="NZ_CP039690.1"/>
</dbReference>
<proteinExistence type="predicted"/>
<keyword evidence="3" id="KW-1185">Reference proteome</keyword>
<dbReference type="InterPro" id="IPR036869">
    <property type="entry name" value="J_dom_sf"/>
</dbReference>
<dbReference type="InterPro" id="IPR029024">
    <property type="entry name" value="TerB-like"/>
</dbReference>
<gene>
    <name evidence="2" type="ORF">E8M01_17285</name>
</gene>
<dbReference type="KEGG" id="pstg:E8M01_17285"/>
<dbReference type="EMBL" id="CP039690">
    <property type="protein sequence ID" value="QCI65811.1"/>
    <property type="molecule type" value="Genomic_DNA"/>
</dbReference>
<dbReference type="Gene3D" id="1.10.3680.10">
    <property type="entry name" value="TerB-like"/>
    <property type="match status" value="1"/>
</dbReference>
<dbReference type="CDD" id="cd06257">
    <property type="entry name" value="DnaJ"/>
    <property type="match status" value="1"/>
</dbReference>
<organism evidence="2 3">
    <name type="scientific">Phreatobacter stygius</name>
    <dbReference type="NCBI Taxonomy" id="1940610"/>
    <lineage>
        <taxon>Bacteria</taxon>
        <taxon>Pseudomonadati</taxon>
        <taxon>Pseudomonadota</taxon>
        <taxon>Alphaproteobacteria</taxon>
        <taxon>Hyphomicrobiales</taxon>
        <taxon>Phreatobacteraceae</taxon>
        <taxon>Phreatobacter</taxon>
    </lineage>
</organism>
<dbReference type="SMART" id="SM00271">
    <property type="entry name" value="DnaJ"/>
    <property type="match status" value="1"/>
</dbReference>
<dbReference type="PROSITE" id="PS50076">
    <property type="entry name" value="DNAJ_2"/>
    <property type="match status" value="1"/>
</dbReference>
<dbReference type="PANTHER" id="PTHR24074">
    <property type="entry name" value="CO-CHAPERONE PROTEIN DJLA"/>
    <property type="match status" value="1"/>
</dbReference>
<evidence type="ECO:0000259" key="1">
    <source>
        <dbReference type="PROSITE" id="PS50076"/>
    </source>
</evidence>
<dbReference type="CDD" id="cd07316">
    <property type="entry name" value="terB_like_DjlA"/>
    <property type="match status" value="1"/>
</dbReference>
<dbReference type="SUPFAM" id="SSF158682">
    <property type="entry name" value="TerB-like"/>
    <property type="match status" value="1"/>
</dbReference>
<dbReference type="InterPro" id="IPR001623">
    <property type="entry name" value="DnaJ_domain"/>
</dbReference>
<evidence type="ECO:0000313" key="3">
    <source>
        <dbReference type="Proteomes" id="UP000298781"/>
    </source>
</evidence>
<dbReference type="Gene3D" id="1.10.287.110">
    <property type="entry name" value="DnaJ domain"/>
    <property type="match status" value="1"/>
</dbReference>